<reference evidence="1 2" key="1">
    <citation type="journal article" date="2024" name="bioRxiv">
        <title>A reference genome for Trichogramma kaykai: A tiny desert-dwelling parasitoid wasp with competing sex-ratio distorters.</title>
        <authorList>
            <person name="Culotta J."/>
            <person name="Lindsey A.R."/>
        </authorList>
    </citation>
    <scope>NUCLEOTIDE SEQUENCE [LARGE SCALE GENOMIC DNA]</scope>
    <source>
        <strain evidence="1 2">KSX58</strain>
    </source>
</reference>
<evidence type="ECO:0000313" key="2">
    <source>
        <dbReference type="Proteomes" id="UP001627154"/>
    </source>
</evidence>
<keyword evidence="2" id="KW-1185">Reference proteome</keyword>
<dbReference type="AlphaFoldDB" id="A0ABD2WI02"/>
<evidence type="ECO:0000313" key="1">
    <source>
        <dbReference type="EMBL" id="KAL3392201.1"/>
    </source>
</evidence>
<sequence length="77" mass="8338">MKTSRAILYMPLAKTCSRSNGGTVAVIYTHTHSGNKVFPTMYARVCAIELALAKEKLDFNSDEVDVDDARASTAGVK</sequence>
<accession>A0ABD2WI02</accession>
<proteinExistence type="predicted"/>
<gene>
    <name evidence="1" type="ORF">TKK_013503</name>
</gene>
<protein>
    <submittedName>
        <fullName evidence="1">Uncharacterized protein</fullName>
    </submittedName>
</protein>
<name>A0ABD2WI02_9HYME</name>
<comment type="caution">
    <text evidence="1">The sequence shown here is derived from an EMBL/GenBank/DDBJ whole genome shotgun (WGS) entry which is preliminary data.</text>
</comment>
<dbReference type="Proteomes" id="UP001627154">
    <property type="component" value="Unassembled WGS sequence"/>
</dbReference>
<dbReference type="EMBL" id="JBJJXI010000107">
    <property type="protein sequence ID" value="KAL3392201.1"/>
    <property type="molecule type" value="Genomic_DNA"/>
</dbReference>
<organism evidence="1 2">
    <name type="scientific">Trichogramma kaykai</name>
    <dbReference type="NCBI Taxonomy" id="54128"/>
    <lineage>
        <taxon>Eukaryota</taxon>
        <taxon>Metazoa</taxon>
        <taxon>Ecdysozoa</taxon>
        <taxon>Arthropoda</taxon>
        <taxon>Hexapoda</taxon>
        <taxon>Insecta</taxon>
        <taxon>Pterygota</taxon>
        <taxon>Neoptera</taxon>
        <taxon>Endopterygota</taxon>
        <taxon>Hymenoptera</taxon>
        <taxon>Apocrita</taxon>
        <taxon>Proctotrupomorpha</taxon>
        <taxon>Chalcidoidea</taxon>
        <taxon>Trichogrammatidae</taxon>
        <taxon>Trichogramma</taxon>
    </lineage>
</organism>